<feature type="signal peptide" evidence="11">
    <location>
        <begin position="1"/>
        <end position="28"/>
    </location>
</feature>
<keyword evidence="4" id="KW-0297">G-protein coupled receptor</keyword>
<dbReference type="OrthoDB" id="48903at2759"/>
<proteinExistence type="predicted"/>
<evidence type="ECO:0000256" key="2">
    <source>
        <dbReference type="ARBA" id="ARBA00022692"/>
    </source>
</evidence>
<feature type="transmembrane region" description="Helical" evidence="10">
    <location>
        <begin position="620"/>
        <end position="642"/>
    </location>
</feature>
<dbReference type="InterPro" id="IPR002455">
    <property type="entry name" value="GPCR3_GABA-B"/>
</dbReference>
<comment type="caution">
    <text evidence="13">The sequence shown here is derived from an EMBL/GenBank/DDBJ whole genome shotgun (WGS) entry which is preliminary data.</text>
</comment>
<keyword evidence="8" id="KW-0807">Transducer</keyword>
<feature type="transmembrane region" description="Helical" evidence="10">
    <location>
        <begin position="558"/>
        <end position="580"/>
    </location>
</feature>
<keyword evidence="14" id="KW-1185">Reference proteome</keyword>
<evidence type="ECO:0000256" key="3">
    <source>
        <dbReference type="ARBA" id="ARBA00022989"/>
    </source>
</evidence>
<feature type="region of interest" description="Disordered" evidence="9">
    <location>
        <begin position="703"/>
        <end position="722"/>
    </location>
</feature>
<dbReference type="PANTHER" id="PTHR10519">
    <property type="entry name" value="GABA-B RECEPTOR"/>
    <property type="match status" value="1"/>
</dbReference>
<evidence type="ECO:0000256" key="5">
    <source>
        <dbReference type="ARBA" id="ARBA00023136"/>
    </source>
</evidence>
<dbReference type="PANTHER" id="PTHR10519:SF20">
    <property type="entry name" value="G-PROTEIN COUPLED RECEPTOR 156-RELATED"/>
    <property type="match status" value="1"/>
</dbReference>
<keyword evidence="6 13" id="KW-0675">Receptor</keyword>
<evidence type="ECO:0000256" key="10">
    <source>
        <dbReference type="SAM" id="Phobius"/>
    </source>
</evidence>
<dbReference type="AlphaFoldDB" id="A0A9K3LH32"/>
<evidence type="ECO:0000256" key="9">
    <source>
        <dbReference type="SAM" id="MobiDB-lite"/>
    </source>
</evidence>
<dbReference type="EMBL" id="JAGRRH010000012">
    <property type="protein sequence ID" value="KAG7362299.1"/>
    <property type="molecule type" value="Genomic_DNA"/>
</dbReference>
<dbReference type="Pfam" id="PF13407">
    <property type="entry name" value="Peripla_BP_4"/>
    <property type="match status" value="1"/>
</dbReference>
<evidence type="ECO:0000256" key="1">
    <source>
        <dbReference type="ARBA" id="ARBA00004141"/>
    </source>
</evidence>
<sequence length="805" mass="91126">MWTRRSSLALHMWLILAIFSRLHSMVTALPARIAKELQTEAANNNNNNNNNNQDSKDDRQLTFGMVSGDSEFFNPVRDGWLAECAVYDVNCIYLPVNYTYFFEHQEDKYSHPCIPLMLQLVEMGVDGISAACHFEDVAHWRAAYEAGIPLVAFDTRPPEGFPIPLEAYVGTDQEFLGRTQARLLKQLRPEGGTFGIIQTPAFKERVEAFREEIFQNNAREDRANWYEADMPIESYDTPNDIDQHPWFMELLAEANVTAMIFMYQTPMRAENYTQFIDKHRHRNITYIGTDGSNYQLEYLSRRYVDGLVGQLPYDMGSFSVDVLYKAALDKKKNKDVREQQHTREILLDAPELPLVRTNLVAYNLIPIELPELKVDQSLLGLLVIAGYVCFGITALFCLVCSIWTVWNRNGMVVKASQPSFLLLTVFGVFLIACALIPLSFDDDGNAEEMEQSFRVGICMSIPWLVFVGFTCTFSALFSKTWRVNKFFHTKSQFGRLKISEFDVLLPFFVLLSLNFIVLICWTVIDPLTYERKFLPGTDYWNRELASVGRCQSEHPTAYLVPLACVNFLSLVIAAWQAWQARDIQDEFSEGKYIGLSIFSMCQAFLTGIPIIAVVKDIPEAFYLVTVFLLFMLCIVVLSLVFMPKILIQYKYSKLPRTEQRQMLAVNVRKSAFNNSKELYDSSEYSSRKISGLGMPTGGGSGHCHMYRSSELGSHASTDGAREPDAINAADKSRREIGLHVMPPITDGSSNASLIFTERGCGYGSTTATACIPEEGLIDTDNLSREASVEDGRGDKEEIENPDKTN</sequence>
<keyword evidence="7" id="KW-0325">Glycoprotein</keyword>
<evidence type="ECO:0000256" key="8">
    <source>
        <dbReference type="ARBA" id="ARBA00023224"/>
    </source>
</evidence>
<dbReference type="CDD" id="cd15047">
    <property type="entry name" value="7tmC_GABA-B-like"/>
    <property type="match status" value="1"/>
</dbReference>
<dbReference type="PROSITE" id="PS50259">
    <property type="entry name" value="G_PROTEIN_RECEP_F3_4"/>
    <property type="match status" value="1"/>
</dbReference>
<feature type="transmembrane region" description="Helical" evidence="10">
    <location>
        <begin position="503"/>
        <end position="524"/>
    </location>
</feature>
<dbReference type="GO" id="GO:0004965">
    <property type="term" value="F:G protein-coupled GABA receptor activity"/>
    <property type="evidence" value="ECO:0007669"/>
    <property type="project" value="InterPro"/>
</dbReference>
<feature type="chain" id="PRO_5039892741" evidence="11">
    <location>
        <begin position="29"/>
        <end position="805"/>
    </location>
</feature>
<evidence type="ECO:0000313" key="14">
    <source>
        <dbReference type="Proteomes" id="UP000693970"/>
    </source>
</evidence>
<keyword evidence="5 10" id="KW-0472">Membrane</keyword>
<reference evidence="13" key="2">
    <citation type="submission" date="2021-04" db="EMBL/GenBank/DDBJ databases">
        <authorList>
            <person name="Podell S."/>
        </authorList>
    </citation>
    <scope>NUCLEOTIDE SEQUENCE</scope>
    <source>
        <strain evidence="13">Hildebrandi</strain>
    </source>
</reference>
<keyword evidence="3 10" id="KW-1133">Transmembrane helix</keyword>
<evidence type="ECO:0000256" key="4">
    <source>
        <dbReference type="ARBA" id="ARBA00023040"/>
    </source>
</evidence>
<feature type="transmembrane region" description="Helical" evidence="10">
    <location>
        <begin position="418"/>
        <end position="440"/>
    </location>
</feature>
<evidence type="ECO:0000259" key="12">
    <source>
        <dbReference type="PROSITE" id="PS50259"/>
    </source>
</evidence>
<feature type="domain" description="G-protein coupled receptors family 3 profile" evidence="12">
    <location>
        <begin position="457"/>
        <end position="647"/>
    </location>
</feature>
<dbReference type="Proteomes" id="UP000693970">
    <property type="component" value="Unassembled WGS sequence"/>
</dbReference>
<dbReference type="GO" id="GO:0038039">
    <property type="term" value="C:G protein-coupled receptor heterodimeric complex"/>
    <property type="evidence" value="ECO:0007669"/>
    <property type="project" value="TreeGrafter"/>
</dbReference>
<evidence type="ECO:0000256" key="11">
    <source>
        <dbReference type="SAM" id="SignalP"/>
    </source>
</evidence>
<feature type="region of interest" description="Disordered" evidence="9">
    <location>
        <begin position="779"/>
        <end position="805"/>
    </location>
</feature>
<evidence type="ECO:0000313" key="13">
    <source>
        <dbReference type="EMBL" id="KAG7362299.1"/>
    </source>
</evidence>
<organism evidence="13 14">
    <name type="scientific">Nitzschia inconspicua</name>
    <dbReference type="NCBI Taxonomy" id="303405"/>
    <lineage>
        <taxon>Eukaryota</taxon>
        <taxon>Sar</taxon>
        <taxon>Stramenopiles</taxon>
        <taxon>Ochrophyta</taxon>
        <taxon>Bacillariophyta</taxon>
        <taxon>Bacillariophyceae</taxon>
        <taxon>Bacillariophycidae</taxon>
        <taxon>Bacillariales</taxon>
        <taxon>Bacillariaceae</taxon>
        <taxon>Nitzschia</taxon>
    </lineage>
</organism>
<protein>
    <submittedName>
        <fullName evidence="13">7 transmembrane sweet-taste receptor of 3 GCPR-domain containing protein</fullName>
    </submittedName>
</protein>
<keyword evidence="2 10" id="KW-0812">Transmembrane</keyword>
<feature type="transmembrane region" description="Helical" evidence="10">
    <location>
        <begin position="460"/>
        <end position="482"/>
    </location>
</feature>
<name>A0A9K3LH32_9STRA</name>
<dbReference type="Pfam" id="PF00003">
    <property type="entry name" value="7tm_3"/>
    <property type="match status" value="1"/>
</dbReference>
<reference evidence="13" key="1">
    <citation type="journal article" date="2021" name="Sci. Rep.">
        <title>Diploid genomic architecture of Nitzschia inconspicua, an elite biomass production diatom.</title>
        <authorList>
            <person name="Oliver A."/>
            <person name="Podell S."/>
            <person name="Pinowska A."/>
            <person name="Traller J.C."/>
            <person name="Smith S.R."/>
            <person name="McClure R."/>
            <person name="Beliaev A."/>
            <person name="Bohutskyi P."/>
            <person name="Hill E.A."/>
            <person name="Rabines A."/>
            <person name="Zheng H."/>
            <person name="Allen L.Z."/>
            <person name="Kuo A."/>
            <person name="Grigoriev I.V."/>
            <person name="Allen A.E."/>
            <person name="Hazlebeck D."/>
            <person name="Allen E.E."/>
        </authorList>
    </citation>
    <scope>NUCLEOTIDE SEQUENCE</scope>
    <source>
        <strain evidence="13">Hildebrandi</strain>
    </source>
</reference>
<evidence type="ECO:0000256" key="7">
    <source>
        <dbReference type="ARBA" id="ARBA00023180"/>
    </source>
</evidence>
<feature type="compositionally biased region" description="Basic and acidic residues" evidence="9">
    <location>
        <begin position="781"/>
        <end position="805"/>
    </location>
</feature>
<feature type="transmembrane region" description="Helical" evidence="10">
    <location>
        <begin position="592"/>
        <end position="614"/>
    </location>
</feature>
<gene>
    <name evidence="13" type="ORF">IV203_025965</name>
</gene>
<comment type="subcellular location">
    <subcellularLocation>
        <location evidence="1">Membrane</location>
        <topology evidence="1">Multi-pass membrane protein</topology>
    </subcellularLocation>
</comment>
<feature type="transmembrane region" description="Helical" evidence="10">
    <location>
        <begin position="378"/>
        <end position="406"/>
    </location>
</feature>
<evidence type="ECO:0000256" key="6">
    <source>
        <dbReference type="ARBA" id="ARBA00023170"/>
    </source>
</evidence>
<keyword evidence="11" id="KW-0732">Signal</keyword>
<dbReference type="InterPro" id="IPR025997">
    <property type="entry name" value="SBP_2_dom"/>
</dbReference>
<dbReference type="InterPro" id="IPR017978">
    <property type="entry name" value="GPCR_3_C"/>
</dbReference>
<accession>A0A9K3LH32</accession>